<evidence type="ECO:0000313" key="3">
    <source>
        <dbReference type="EMBL" id="MED6176108.1"/>
    </source>
</evidence>
<gene>
    <name evidence="3" type="ORF">PIB30_084732</name>
</gene>
<evidence type="ECO:0000256" key="2">
    <source>
        <dbReference type="SAM" id="Phobius"/>
    </source>
</evidence>
<sequence>MSASIWDFSDCRVLPIMESDGAASSQRCSSGGGGRSDRSSSTQGVYIPIVGEERDGVAPKCHCRVYATLYLSKTASKPNRLFFGCPFFRVSVGSYLIASSLSGYTAKFGEVEEDVKEHLSMINVESRVTELESRVAATEKKKNMNVLLVIALFVMFVSFYVVTLD</sequence>
<dbReference type="Proteomes" id="UP001341840">
    <property type="component" value="Unassembled WGS sequence"/>
</dbReference>
<dbReference type="EMBL" id="JASCZI010152419">
    <property type="protein sequence ID" value="MED6176108.1"/>
    <property type="molecule type" value="Genomic_DNA"/>
</dbReference>
<keyword evidence="4" id="KW-1185">Reference proteome</keyword>
<feature type="region of interest" description="Disordered" evidence="1">
    <location>
        <begin position="22"/>
        <end position="42"/>
    </location>
</feature>
<keyword evidence="2" id="KW-1133">Transmembrane helix</keyword>
<comment type="caution">
    <text evidence="3">The sequence shown here is derived from an EMBL/GenBank/DDBJ whole genome shotgun (WGS) entry which is preliminary data.</text>
</comment>
<feature type="transmembrane region" description="Helical" evidence="2">
    <location>
        <begin position="144"/>
        <end position="162"/>
    </location>
</feature>
<name>A0ABU6VVX1_9FABA</name>
<keyword evidence="2" id="KW-0812">Transmembrane</keyword>
<reference evidence="3 4" key="1">
    <citation type="journal article" date="2023" name="Plants (Basel)">
        <title>Bridging the Gap: Combining Genomics and Transcriptomics Approaches to Understand Stylosanthes scabra, an Orphan Legume from the Brazilian Caatinga.</title>
        <authorList>
            <person name="Ferreira-Neto J.R.C."/>
            <person name="da Silva M.D."/>
            <person name="Binneck E."/>
            <person name="de Melo N.F."/>
            <person name="da Silva R.H."/>
            <person name="de Melo A.L.T.M."/>
            <person name="Pandolfi V."/>
            <person name="Bustamante F.O."/>
            <person name="Brasileiro-Vidal A.C."/>
            <person name="Benko-Iseppon A.M."/>
        </authorList>
    </citation>
    <scope>NUCLEOTIDE SEQUENCE [LARGE SCALE GENOMIC DNA]</scope>
    <source>
        <tissue evidence="3">Leaves</tissue>
    </source>
</reference>
<evidence type="ECO:0008006" key="5">
    <source>
        <dbReference type="Google" id="ProtNLM"/>
    </source>
</evidence>
<accession>A0ABU6VVX1</accession>
<proteinExistence type="predicted"/>
<keyword evidence="2" id="KW-0472">Membrane</keyword>
<evidence type="ECO:0000256" key="1">
    <source>
        <dbReference type="SAM" id="MobiDB-lite"/>
    </source>
</evidence>
<organism evidence="3 4">
    <name type="scientific">Stylosanthes scabra</name>
    <dbReference type="NCBI Taxonomy" id="79078"/>
    <lineage>
        <taxon>Eukaryota</taxon>
        <taxon>Viridiplantae</taxon>
        <taxon>Streptophyta</taxon>
        <taxon>Embryophyta</taxon>
        <taxon>Tracheophyta</taxon>
        <taxon>Spermatophyta</taxon>
        <taxon>Magnoliopsida</taxon>
        <taxon>eudicotyledons</taxon>
        <taxon>Gunneridae</taxon>
        <taxon>Pentapetalae</taxon>
        <taxon>rosids</taxon>
        <taxon>fabids</taxon>
        <taxon>Fabales</taxon>
        <taxon>Fabaceae</taxon>
        <taxon>Papilionoideae</taxon>
        <taxon>50 kb inversion clade</taxon>
        <taxon>dalbergioids sensu lato</taxon>
        <taxon>Dalbergieae</taxon>
        <taxon>Pterocarpus clade</taxon>
        <taxon>Stylosanthes</taxon>
    </lineage>
</organism>
<evidence type="ECO:0000313" key="4">
    <source>
        <dbReference type="Proteomes" id="UP001341840"/>
    </source>
</evidence>
<protein>
    <recommendedName>
        <fullName evidence="5">Zinc finger GRF-type domain-containing protein</fullName>
    </recommendedName>
</protein>